<sequence>MKDKSKRDVKAKKKIKKKMKTQTKVRPPPPRKGVCLAVCLGQKEKNNNISKGTIRRERQYFPSVSVFAVDERKK</sequence>
<dbReference type="EMBL" id="LRGB01015499">
    <property type="protein sequence ID" value="KZR98876.1"/>
    <property type="molecule type" value="Genomic_DNA"/>
</dbReference>
<name>A0A164GET5_9CRUS</name>
<proteinExistence type="predicted"/>
<evidence type="ECO:0000313" key="3">
    <source>
        <dbReference type="Proteomes" id="UP000076858"/>
    </source>
</evidence>
<dbReference type="Proteomes" id="UP000076858">
    <property type="component" value="Unassembled WGS sequence"/>
</dbReference>
<accession>A0A164GET5</accession>
<evidence type="ECO:0000256" key="1">
    <source>
        <dbReference type="SAM" id="MobiDB-lite"/>
    </source>
</evidence>
<organism evidence="2 3">
    <name type="scientific">Daphnia magna</name>
    <dbReference type="NCBI Taxonomy" id="35525"/>
    <lineage>
        <taxon>Eukaryota</taxon>
        <taxon>Metazoa</taxon>
        <taxon>Ecdysozoa</taxon>
        <taxon>Arthropoda</taxon>
        <taxon>Crustacea</taxon>
        <taxon>Branchiopoda</taxon>
        <taxon>Diplostraca</taxon>
        <taxon>Cladocera</taxon>
        <taxon>Anomopoda</taxon>
        <taxon>Daphniidae</taxon>
        <taxon>Daphnia</taxon>
    </lineage>
</organism>
<reference evidence="2 3" key="1">
    <citation type="submission" date="2016-03" db="EMBL/GenBank/DDBJ databases">
        <title>EvidentialGene: Evidence-directed Construction of Genes on Genomes.</title>
        <authorList>
            <person name="Gilbert D.G."/>
            <person name="Choi J.-H."/>
            <person name="Mockaitis K."/>
            <person name="Colbourne J."/>
            <person name="Pfrender M."/>
        </authorList>
    </citation>
    <scope>NUCLEOTIDE SEQUENCE [LARGE SCALE GENOMIC DNA]</scope>
    <source>
        <strain evidence="2 3">Xinb3</strain>
        <tissue evidence="2">Complete organism</tissue>
    </source>
</reference>
<gene>
    <name evidence="2" type="ORF">APZ42_005502</name>
</gene>
<feature type="compositionally biased region" description="Basic residues" evidence="1">
    <location>
        <begin position="9"/>
        <end position="23"/>
    </location>
</feature>
<feature type="region of interest" description="Disordered" evidence="1">
    <location>
        <begin position="1"/>
        <end position="33"/>
    </location>
</feature>
<protein>
    <submittedName>
        <fullName evidence="2">Uncharacterized protein</fullName>
    </submittedName>
</protein>
<keyword evidence="3" id="KW-1185">Reference proteome</keyword>
<dbReference type="AlphaFoldDB" id="A0A164GET5"/>
<comment type="caution">
    <text evidence="2">The sequence shown here is derived from an EMBL/GenBank/DDBJ whole genome shotgun (WGS) entry which is preliminary data.</text>
</comment>
<evidence type="ECO:0000313" key="2">
    <source>
        <dbReference type="EMBL" id="KZR98876.1"/>
    </source>
</evidence>